<protein>
    <submittedName>
        <fullName evidence="2">Enoyl-CoA hydratase/isomerase family protein</fullName>
    </submittedName>
</protein>
<comment type="caution">
    <text evidence="2">The sequence shown here is derived from an EMBL/GenBank/DDBJ whole genome shotgun (WGS) entry which is preliminary data.</text>
</comment>
<dbReference type="PANTHER" id="PTHR43684">
    <property type="match status" value="1"/>
</dbReference>
<name>A0A5R9F605_9BACL</name>
<dbReference type="GO" id="GO:0016853">
    <property type="term" value="F:isomerase activity"/>
    <property type="evidence" value="ECO:0007669"/>
    <property type="project" value="UniProtKB-KW"/>
</dbReference>
<dbReference type="EMBL" id="SWLG01000012">
    <property type="protein sequence ID" value="TLS36253.1"/>
    <property type="molecule type" value="Genomic_DNA"/>
</dbReference>
<dbReference type="Gene3D" id="1.10.12.10">
    <property type="entry name" value="Lyase 2-enoyl-coa Hydratase, Chain A, domain 2"/>
    <property type="match status" value="1"/>
</dbReference>
<reference evidence="2 3" key="1">
    <citation type="submission" date="2019-04" db="EMBL/GenBank/DDBJ databases">
        <title>Bacillus caeni sp. nov., a bacterium isolated from mangrove sediment.</title>
        <authorList>
            <person name="Huang H."/>
            <person name="Mo K."/>
            <person name="Hu Y."/>
        </authorList>
    </citation>
    <scope>NUCLEOTIDE SEQUENCE [LARGE SCALE GENOMIC DNA]</scope>
    <source>
        <strain evidence="2 3">HB172195</strain>
    </source>
</reference>
<dbReference type="AlphaFoldDB" id="A0A5R9F605"/>
<organism evidence="2 3">
    <name type="scientific">Exobacillus caeni</name>
    <dbReference type="NCBI Taxonomy" id="2574798"/>
    <lineage>
        <taxon>Bacteria</taxon>
        <taxon>Bacillati</taxon>
        <taxon>Bacillota</taxon>
        <taxon>Bacilli</taxon>
        <taxon>Bacillales</taxon>
        <taxon>Guptibacillaceae</taxon>
        <taxon>Exobacillus</taxon>
    </lineage>
</organism>
<keyword evidence="3" id="KW-1185">Reference proteome</keyword>
<dbReference type="CDD" id="cd06558">
    <property type="entry name" value="crotonase-like"/>
    <property type="match status" value="1"/>
</dbReference>
<accession>A0A5R9F605</accession>
<dbReference type="Proteomes" id="UP000308230">
    <property type="component" value="Unassembled WGS sequence"/>
</dbReference>
<dbReference type="Gene3D" id="3.90.226.10">
    <property type="entry name" value="2-enoyl-CoA Hydratase, Chain A, domain 1"/>
    <property type="match status" value="1"/>
</dbReference>
<sequence>MKRLEYQTIKTEVINNVGRIYLDRAEAGNSVTLEFARELESISSIFKEKKEVRVVVIAGRGKHFSVGGDLKAFAEKSNISSHLREVTVPLHQAINNLVTMKKPVVAEVNGTVAGGGIGIVCAADIVVASENSRFVMAYTKAGLTPDGSTSYFLPRLIGLKKSLELALLNRKLTAEEALQWGIVTRVCQEEQLSEEVQKIANELIAGATEAFGLTKELLYHSFEHTLLEQMEKESLQISDRVSSEEGQEGIRAFLEKRKPDFSNNTRT</sequence>
<dbReference type="Pfam" id="PF00378">
    <property type="entry name" value="ECH_1"/>
    <property type="match status" value="1"/>
</dbReference>
<evidence type="ECO:0000256" key="1">
    <source>
        <dbReference type="ARBA" id="ARBA00005254"/>
    </source>
</evidence>
<dbReference type="InterPro" id="IPR029045">
    <property type="entry name" value="ClpP/crotonase-like_dom_sf"/>
</dbReference>
<gene>
    <name evidence="2" type="ORF">FCL54_16600</name>
</gene>
<comment type="similarity">
    <text evidence="1">Belongs to the enoyl-CoA hydratase/isomerase family.</text>
</comment>
<proteinExistence type="inferred from homology"/>
<dbReference type="PANTHER" id="PTHR43684:SF4">
    <property type="entry name" value="ENOYL-COA HYDRATASE_ISOMERASE FAMILY PROTEIN (AFU_ORTHOLOGUE AFUA_1G01890)"/>
    <property type="match status" value="1"/>
</dbReference>
<dbReference type="OrthoDB" id="9787660at2"/>
<keyword evidence="2" id="KW-0413">Isomerase</keyword>
<dbReference type="InterPro" id="IPR051053">
    <property type="entry name" value="ECH/Chromodomain_protein"/>
</dbReference>
<dbReference type="InterPro" id="IPR001753">
    <property type="entry name" value="Enoyl-CoA_hydra/iso"/>
</dbReference>
<evidence type="ECO:0000313" key="2">
    <source>
        <dbReference type="EMBL" id="TLS36253.1"/>
    </source>
</evidence>
<dbReference type="SUPFAM" id="SSF52096">
    <property type="entry name" value="ClpP/crotonase"/>
    <property type="match status" value="1"/>
</dbReference>
<evidence type="ECO:0000313" key="3">
    <source>
        <dbReference type="Proteomes" id="UP000308230"/>
    </source>
</evidence>
<dbReference type="InterPro" id="IPR014748">
    <property type="entry name" value="Enoyl-CoA_hydra_C"/>
</dbReference>